<reference evidence="1" key="1">
    <citation type="journal article" date="2020" name="Nature">
        <title>Giant virus diversity and host interactions through global metagenomics.</title>
        <authorList>
            <person name="Schulz F."/>
            <person name="Roux S."/>
            <person name="Paez-Espino D."/>
            <person name="Jungbluth S."/>
            <person name="Walsh D.A."/>
            <person name="Denef V.J."/>
            <person name="McMahon K.D."/>
            <person name="Konstantinidis K.T."/>
            <person name="Eloe-Fadrosh E.A."/>
            <person name="Kyrpides N.C."/>
            <person name="Woyke T."/>
        </authorList>
    </citation>
    <scope>NUCLEOTIDE SEQUENCE</scope>
    <source>
        <strain evidence="1">GVMAG-M-3300010158-55</strain>
    </source>
</reference>
<organism evidence="1">
    <name type="scientific">viral metagenome</name>
    <dbReference type="NCBI Taxonomy" id="1070528"/>
    <lineage>
        <taxon>unclassified sequences</taxon>
        <taxon>metagenomes</taxon>
        <taxon>organismal metagenomes</taxon>
    </lineage>
</organism>
<accession>A0A6C0BAF7</accession>
<sequence>MNFLEYGMSKEIKINPDLFKMTKPKTLKKKTLTGTEIKKALLETIQSKNTDDPIMNAIQDLEMIKDPNKEITDNDKKKEEEPVTEHMEGDVLVKTEIKQDIPYGCLKKGKKPTFKQWKSVPTTQTTTKSVKKFSSFGKSSQRKTVRVLIKNTNTQLKIEKEIKTLQTHSMETIRNYLLKRGLYKIGSSAPDDVLRKIYEESYTTGDIENKNSELLLHNYLQTN</sequence>
<name>A0A6C0BAF7_9ZZZZ</name>
<evidence type="ECO:0000313" key="1">
    <source>
        <dbReference type="EMBL" id="QHS88488.1"/>
    </source>
</evidence>
<dbReference type="EMBL" id="MN739097">
    <property type="protein sequence ID" value="QHS88488.1"/>
    <property type="molecule type" value="Genomic_DNA"/>
</dbReference>
<protein>
    <submittedName>
        <fullName evidence="1">Uncharacterized protein</fullName>
    </submittedName>
</protein>
<dbReference type="AlphaFoldDB" id="A0A6C0BAF7"/>
<proteinExistence type="predicted"/>